<dbReference type="InterPro" id="IPR036249">
    <property type="entry name" value="Thioredoxin-like_sf"/>
</dbReference>
<organism evidence="5 6">
    <name type="scientific">Chungangia koreensis</name>
    <dbReference type="NCBI Taxonomy" id="752657"/>
    <lineage>
        <taxon>Bacteria</taxon>
        <taxon>Bacillati</taxon>
        <taxon>Bacillota</taxon>
        <taxon>Bacilli</taxon>
        <taxon>Lactobacillales</taxon>
        <taxon>Chungangia</taxon>
    </lineage>
</organism>
<evidence type="ECO:0000256" key="3">
    <source>
        <dbReference type="SAM" id="Phobius"/>
    </source>
</evidence>
<dbReference type="Gene3D" id="3.40.30.10">
    <property type="entry name" value="Glutaredoxin"/>
    <property type="match status" value="1"/>
</dbReference>
<dbReference type="EMBL" id="JBHSEC010000020">
    <property type="protein sequence ID" value="MFC4411580.1"/>
    <property type="molecule type" value="Genomic_DNA"/>
</dbReference>
<keyword evidence="2" id="KW-0676">Redox-active center</keyword>
<evidence type="ECO:0000313" key="5">
    <source>
        <dbReference type="EMBL" id="MFC4411580.1"/>
    </source>
</evidence>
<keyword evidence="3" id="KW-0812">Transmembrane</keyword>
<accession>A0ABV8X9D2</accession>
<dbReference type="PANTHER" id="PTHR45663:SF11">
    <property type="entry name" value="GEO12009P1"/>
    <property type="match status" value="1"/>
</dbReference>
<reference evidence="6" key="1">
    <citation type="journal article" date="2019" name="Int. J. Syst. Evol. Microbiol.">
        <title>The Global Catalogue of Microorganisms (GCM) 10K type strain sequencing project: providing services to taxonomists for standard genome sequencing and annotation.</title>
        <authorList>
            <consortium name="The Broad Institute Genomics Platform"/>
            <consortium name="The Broad Institute Genome Sequencing Center for Infectious Disease"/>
            <person name="Wu L."/>
            <person name="Ma J."/>
        </authorList>
    </citation>
    <scope>NUCLEOTIDE SEQUENCE [LARGE SCALE GENOMIC DNA]</scope>
    <source>
        <strain evidence="6">CCUG 59778</strain>
    </source>
</reference>
<name>A0ABV8X9D2_9LACT</name>
<evidence type="ECO:0000256" key="2">
    <source>
        <dbReference type="ARBA" id="ARBA00023284"/>
    </source>
</evidence>
<keyword evidence="3" id="KW-1133">Transmembrane helix</keyword>
<comment type="similarity">
    <text evidence="1">Belongs to the thioredoxin family.</text>
</comment>
<dbReference type="CDD" id="cd02947">
    <property type="entry name" value="TRX_family"/>
    <property type="match status" value="1"/>
</dbReference>
<dbReference type="PANTHER" id="PTHR45663">
    <property type="entry name" value="GEO12009P1"/>
    <property type="match status" value="1"/>
</dbReference>
<evidence type="ECO:0000313" key="6">
    <source>
        <dbReference type="Proteomes" id="UP001595817"/>
    </source>
</evidence>
<dbReference type="RefSeq" id="WP_378156676.1">
    <property type="nucleotide sequence ID" value="NZ_JBHSEC010000020.1"/>
</dbReference>
<feature type="transmembrane region" description="Helical" evidence="3">
    <location>
        <begin position="6"/>
        <end position="23"/>
    </location>
</feature>
<dbReference type="InterPro" id="IPR013766">
    <property type="entry name" value="Thioredoxin_domain"/>
</dbReference>
<sequence length="157" mass="17591">MKKLLIIGGVIIAIFALIIVLNNQSNKMKVSGNNPYGTTDLTQPTIDQLDDPNYQNIILPDELEEKIASGEPVTAYFFSPTCPHCKEMTPRLMPIADDMGVDIVQYNLDEFQQGWQQYGIQSTPTMIHFEGGKEVNRTVGAVPDENIKLFFDEVVLK</sequence>
<evidence type="ECO:0000256" key="1">
    <source>
        <dbReference type="ARBA" id="ARBA00008987"/>
    </source>
</evidence>
<evidence type="ECO:0000259" key="4">
    <source>
        <dbReference type="PROSITE" id="PS51352"/>
    </source>
</evidence>
<dbReference type="Proteomes" id="UP001595817">
    <property type="component" value="Unassembled WGS sequence"/>
</dbReference>
<keyword evidence="3" id="KW-0472">Membrane</keyword>
<proteinExistence type="inferred from homology"/>
<dbReference type="SUPFAM" id="SSF52833">
    <property type="entry name" value="Thioredoxin-like"/>
    <property type="match status" value="1"/>
</dbReference>
<keyword evidence="6" id="KW-1185">Reference proteome</keyword>
<protein>
    <submittedName>
        <fullName evidence="5">Thioredoxin family protein</fullName>
    </submittedName>
</protein>
<comment type="caution">
    <text evidence="5">The sequence shown here is derived from an EMBL/GenBank/DDBJ whole genome shotgun (WGS) entry which is preliminary data.</text>
</comment>
<dbReference type="Pfam" id="PF00085">
    <property type="entry name" value="Thioredoxin"/>
    <property type="match status" value="1"/>
</dbReference>
<dbReference type="PROSITE" id="PS51352">
    <property type="entry name" value="THIOREDOXIN_2"/>
    <property type="match status" value="1"/>
</dbReference>
<feature type="domain" description="Thioredoxin" evidence="4">
    <location>
        <begin position="39"/>
        <end position="156"/>
    </location>
</feature>
<gene>
    <name evidence="5" type="ORF">ACFOZY_14225</name>
</gene>